<accession>A0A7S1PHQ5</accession>
<feature type="disulfide bond" evidence="3">
    <location>
        <begin position="360"/>
        <end position="369"/>
    </location>
</feature>
<dbReference type="GO" id="GO:0007160">
    <property type="term" value="P:cell-matrix adhesion"/>
    <property type="evidence" value="ECO:0007669"/>
    <property type="project" value="InterPro"/>
</dbReference>
<dbReference type="InterPro" id="IPR006626">
    <property type="entry name" value="PbH1"/>
</dbReference>
<keyword evidence="4" id="KW-1133">Transmembrane helix</keyword>
<dbReference type="InterPro" id="IPR009030">
    <property type="entry name" value="Growth_fac_rcpt_cys_sf"/>
</dbReference>
<dbReference type="SUPFAM" id="SSF57184">
    <property type="entry name" value="Growth factor receptor domain"/>
    <property type="match status" value="1"/>
</dbReference>
<dbReference type="InterPro" id="IPR013111">
    <property type="entry name" value="EGF_extracell"/>
</dbReference>
<reference evidence="6" key="1">
    <citation type="submission" date="2021-01" db="EMBL/GenBank/DDBJ databases">
        <authorList>
            <person name="Corre E."/>
            <person name="Pelletier E."/>
            <person name="Niang G."/>
            <person name="Scheremetjew M."/>
            <person name="Finn R."/>
            <person name="Kale V."/>
            <person name="Holt S."/>
            <person name="Cochrane G."/>
            <person name="Meng A."/>
            <person name="Brown T."/>
            <person name="Cohen L."/>
        </authorList>
    </citation>
    <scope>NUCLEOTIDE SEQUENCE</scope>
    <source>
        <strain evidence="6">WS</strain>
    </source>
</reference>
<keyword evidence="4" id="KW-0812">Transmembrane</keyword>
<dbReference type="PROSITE" id="PS00022">
    <property type="entry name" value="EGF_1"/>
    <property type="match status" value="7"/>
</dbReference>
<proteinExistence type="predicted"/>
<dbReference type="InterPro" id="IPR000742">
    <property type="entry name" value="EGF"/>
</dbReference>
<gene>
    <name evidence="6" type="ORF">PCOS0759_LOCUS2623</name>
</gene>
<feature type="domain" description="EGF-like" evidence="5">
    <location>
        <begin position="1142"/>
        <end position="1175"/>
    </location>
</feature>
<dbReference type="InterPro" id="IPR050969">
    <property type="entry name" value="Dev_Signal_Modulators"/>
</dbReference>
<feature type="disulfide bond" evidence="3">
    <location>
        <begin position="1126"/>
        <end position="1135"/>
    </location>
</feature>
<feature type="domain" description="EGF-like" evidence="5">
    <location>
        <begin position="907"/>
        <end position="940"/>
    </location>
</feature>
<dbReference type="Pfam" id="PF07974">
    <property type="entry name" value="EGF_2"/>
    <property type="match status" value="1"/>
</dbReference>
<dbReference type="PROSITE" id="PS01186">
    <property type="entry name" value="EGF_2"/>
    <property type="match status" value="7"/>
</dbReference>
<feature type="transmembrane region" description="Helical" evidence="4">
    <location>
        <begin position="3329"/>
        <end position="3347"/>
    </location>
</feature>
<protein>
    <recommendedName>
        <fullName evidence="5">EGF-like domain-containing protein</fullName>
    </recommendedName>
</protein>
<organism evidence="6">
    <name type="scientific">Percolomonas cosmopolitus</name>
    <dbReference type="NCBI Taxonomy" id="63605"/>
    <lineage>
        <taxon>Eukaryota</taxon>
        <taxon>Discoba</taxon>
        <taxon>Heterolobosea</taxon>
        <taxon>Tetramitia</taxon>
        <taxon>Eutetramitia</taxon>
        <taxon>Percolomonadidae</taxon>
        <taxon>Percolomonas</taxon>
    </lineage>
</organism>
<keyword evidence="4" id="KW-0472">Membrane</keyword>
<feature type="transmembrane region" description="Helical" evidence="4">
    <location>
        <begin position="3200"/>
        <end position="3222"/>
    </location>
</feature>
<feature type="transmembrane region" description="Helical" evidence="4">
    <location>
        <begin position="3108"/>
        <end position="3130"/>
    </location>
</feature>
<keyword evidence="2 3" id="KW-1015">Disulfide bond</keyword>
<feature type="transmembrane region" description="Helical" evidence="4">
    <location>
        <begin position="3027"/>
        <end position="3044"/>
    </location>
</feature>
<keyword evidence="3" id="KW-0245">EGF-like domain</keyword>
<feature type="disulfide bond" evidence="3">
    <location>
        <begin position="56"/>
        <end position="65"/>
    </location>
</feature>
<dbReference type="PROSITE" id="PS50026">
    <property type="entry name" value="EGF_3"/>
    <property type="match status" value="7"/>
</dbReference>
<feature type="domain" description="EGF-like" evidence="5">
    <location>
        <begin position="1018"/>
        <end position="1057"/>
    </location>
</feature>
<comment type="caution">
    <text evidence="3">Lacks conserved residue(s) required for the propagation of feature annotation.</text>
</comment>
<evidence type="ECO:0000256" key="1">
    <source>
        <dbReference type="ARBA" id="ARBA00022729"/>
    </source>
</evidence>
<dbReference type="InterPro" id="IPR011050">
    <property type="entry name" value="Pectin_lyase_fold/virulence"/>
</dbReference>
<feature type="transmembrane region" description="Helical" evidence="4">
    <location>
        <begin position="3381"/>
        <end position="3409"/>
    </location>
</feature>
<evidence type="ECO:0000256" key="4">
    <source>
        <dbReference type="SAM" id="Phobius"/>
    </source>
</evidence>
<feature type="domain" description="EGF-like" evidence="5">
    <location>
        <begin position="34"/>
        <end position="66"/>
    </location>
</feature>
<dbReference type="Pfam" id="PF06119">
    <property type="entry name" value="NIDO"/>
    <property type="match status" value="1"/>
</dbReference>
<dbReference type="Pfam" id="PF25024">
    <property type="entry name" value="EGF_TEN"/>
    <property type="match status" value="1"/>
</dbReference>
<feature type="transmembrane region" description="Helical" evidence="4">
    <location>
        <begin position="2996"/>
        <end position="3015"/>
    </location>
</feature>
<feature type="disulfide bond" evidence="3">
    <location>
        <begin position="341"/>
        <end position="358"/>
    </location>
</feature>
<feature type="transmembrane region" description="Helical" evidence="4">
    <location>
        <begin position="3242"/>
        <end position="3269"/>
    </location>
</feature>
<sequence>MYSISFRLIFTIIGIILYLVYSINSEEFICHGVPLDALEDPCSNHGSCTEAGICACNSTYTGDFCSLPICNGIHNERFVVAIHPDGMDRIEDNQSSIFFPILKKDATYGWKLVVVEDLKIYRWELEGSENILYEHDGYATTPIFSVPSANYSLIFMHKKSSSLVTLAVASSGEVVRIIVRFNLWESSIDIVPNWPVGYDGVIDACSSQDQVFFLLWSETSERFIVFDSLHQGNVSVPLGVDPESLHCMDTSPPIVYMAASDGIYDVTPYRAPVREYSWPENTISLSSISIDPVYYLLYYVNQNLEVNVVNLRYNETAFSGHIGDHMSSASRFSLDKKTSVCSQKGVCEEGYADEPPQCMCSQGYLGPTCEYQGCFGYNWNSSSVCSSHGSCSCAVDPSMCQSIPGECTCEKHHDGGMCENPECFHHPTQNDVFIFSSNSSEKVDIPLFSTHPSPYHSDLIDSEVLSVGFYGRMTYRLELVPDTPFSSTTYLSVYNYTRLSVELPLDSHEEATAVVYDYMFDTFHVFTDRGLTHRWHLNSSGLNRVGDVPTSTYNFTHVCYMNRNIYAIEAPSEVGASKVYKIAVGDDHGDAEVLYGELYGLLHLHCDISNDTLIFYTRSNLLAMHMDSGIMKSLSKVKRLAEGLDFSPAGGHMIWPETGLLFTWTVDEAGLHTLTIENYHSGSTVSSIVTSWGHVGQLQTLSGCGHGVCIDHDLCRCAYGDVSAVCAQFGCFGIPAVDDHVCSGRGTCRSADVCECTTLDHGEIGNQCQVTACDSGWFGVDCDVTYCSDFMSNDSLVCNGRGGCVNPEVCNCADGWLGVDCASPSCNEIPGYSSSVCSGRGECASPNNCTCIEGFAGLDCEFPVCFGIADNVTVCSGHGSCTSPDICECEDGWNETPDCASTSCGGINSERAMVCSGHGACIDHNQCACTNASYTGDNCEMYLCHGVLNTDPYTCSRHGTCSDVDHCECLAEYSADDCSNYSCFDILVSADEVCSHSGECVAADTCLCFEGFEGENCETFFCNGLLPDEDGVCNNHGTCHRNKTCLCEEGYVGEYCDNLECFGLSAKDTSVCSSHGMCVNTDVCDCINDNYRGISCNDYACFGVSHNHVNSCGSNGECVAHDECQCSDGWAGNNCTSPICFGLDSSNDAVCSGHGECSSPGVCTCDNGYTSANCERVLCFGKLDNATNVCWGAGDCVAPDICACEPSYSGSQCQEFPCFLNNPDDPAACNQHGTCHSSNNCTCHDGYTGEQCQDTICFGKIGSEACSAHGICIAPDICSCSGGGYTGTECSHPVCFGLSNLTATAPCNGYDCVAPDTCSCEGFENPDCTSPLCFGEAHPALICNGRGSCTGPNACSCLVDFEGPLCQYRTEFFLPFGNETNDSTFEQVESVHSDFLTMQSKNFKLFGESHEVLRLSTNSFVTFGNLPAEPTHFSLATSTEPLVLFGYTFNDLSPPLGLLNKMYYRQSSLHPTQNEKADMQLISEFVQSEFYFDSKLNQFNASWYFVVTADHVGYYPAKTDKLNSVQLILSVDDLRNLSMIIYNFKQNGIEHPATNPVIGLTSGVSSHYVDLMQSADPVDKKAEHIISMTNVQTKGFYSFPTHEAIISESYEFVTTCGGVPANASSVCNGRGNCTSKDLCVCFDYSKGSNCEIYCKDGGDWSGVYCEKPRCFNLAWDNTSVCSGHGSCTSPNHCECEAPYYSADCSKFSCYGIDASNSSVCSGHGTCTRLDTCECSSGWTHSSADPDVMSCAQFTCGGRTPDDLDACYNGGTCAGPDQCVGCMAPFFGDTCNEAYRYVDPINGDDTNPNNTCLFRETPCKSLSKVFQLMTFRNRIVLMGGTHVLPLASTYIRYPVYFLGESGAVISTSPQHAKGAVPLIVNLRSNVEFYFSNVIFRDIRSASLIRVYYGSNSVIRLENVQFVNGFKFFDYEGIGTVTLNATNVVVLRSKDSFARILSSTEITGQFIHVSRFFAHSNTLTGPLFDVRRMASFTMEHSRVSHSSSHATCLLHGEFVRDVSLTDCQIEHISAGDAPVFHLTESSTVVVQNVNIANISSARFGLFHVANAQSLLMSHMHVNDSVSASHGSIAHVDSVGAVTLVSSTLSNTYTFGNGGLWLNAVNNLVMQDVSSHIIVAEFGALLFLKSVSNIQLERCTIRNAHGIGSSEYLSGEGSTVYVDGSGSIQMYSSTFDECDSSLFTKGNYVVKVDNCTITRNMQGAVQINENAGLFITFNKTLFANNYNKEGFGGAISLVSVSSFITVSNCSFSNHSAVNGGALFLIEVDRLLVSDSLFSSCIATEGGGAVYIEVASTVEMYRSTFTANEGSNGGAILLKKVVESLFFVRYGGSILDSCIFARNSAKQGGSLYYSTENVAQVKNSFFSQNHASRSGGAIHAEGYTYANTFASSSDMFSNSSFSELLNFDLQAGLQVSQSTFVSNTAGDIGGALSCFSSGVRFLIQSSLFDSNKAEGNGGSFFFLVHSGSLVDSMISRSSAVKGSAIYALMATSMSHGIQLMNVQLIDCEASREGTIYLQPTIVFKMMHSSMLNCQASSGNLYNDRSIVTITNSRFEKNSVFDQGGVISMHDDATLYCQNSTFISNTASYGGVVYINSRKTIFFGNMSTMGNSASLGGTFYFETQADNSTNSEEYGTFDFDISNSTLIDHATIGGGSFFVSRNEFTVPPKFTSLPESVIVKSTTNGYGPIFASNPDDIFLTYMRQTITSDNYWEFSIADTDQDAVEMKVFPGQLFSVRLKVCDIYKQVIPQYPGLLLKASSSLNMVGVVQQVLIDSTVSLTNIMLRGKRFTNGTIFFSSDGVEVPTKTRSMSVQLHDCPQGYRVDDGELFDECVQCPRGSYSIIPSSPVCYENCVGFTCSGGYSIEYNNNYWIEVQITGQLRAIPCLSGHCVGGNFDFLQDGLPIPFLNDDGTVKQGAELQEFSHTRQLLDRSTLFSTNSSTVLEASLGTRYIGAECIGNREGVLCGTCVDGYELMKGNCVPCTGLNPFLVVVHTLHLLGILAYIHYSSQNEKTGAAAKIFIIFMQVCTLIVDVKKFGANSGSDGVVVLVDLVVSLFSFEMPSFGGGEDENKKSDNLFQGCPFPRPGYWLYGYDMLHFFAYLVVIALCSVLGSLICCACTRYSRRKAQKRLARGSINDIIEGGGGLVTLAGVDQIVSGEKVNPSLREKVVTRFNMYFTPEAFFRTFLNTLIYNFLPLTNLTMSYLLGCFSLETGEYVMLGNTSLACWTTTTYWLWSLIFIPVLLLIVFGPSIAVLLLALNRHRLDHPGFRRYFGPLYSIYKPKYFWFEWVFMTQRTLLIVGSIAAQMLTISYGVNGVQFMFYSVVIAFSYLFVLNFSPYKSEGDNSFQKISLFMTLLILGVQEGTSEYSEIVGVVVGLLLMATCASMLIVWIILANPVVQKVILKVRSMFSGKPNFNVIMPMDDDLGPNVDHEIPREATKDAQYKIAHQMSSADMSWRRGSSKRKFGSTTVFDSLFEFPNPSESDASSNYTTADDVSEGAWVHNLEEEETLRRTRSSRSDVNHSQQLQAQQFLDETPRTIFVDVTKIKKKDD</sequence>
<dbReference type="SUPFAM" id="SSF63825">
    <property type="entry name" value="YWTD domain"/>
    <property type="match status" value="1"/>
</dbReference>
<evidence type="ECO:0000259" key="5">
    <source>
        <dbReference type="PROSITE" id="PS50026"/>
    </source>
</evidence>
<evidence type="ECO:0000313" key="6">
    <source>
        <dbReference type="EMBL" id="CAD9079389.1"/>
    </source>
</evidence>
<dbReference type="EMBL" id="HBGD01003176">
    <property type="protein sequence ID" value="CAD9079389.1"/>
    <property type="molecule type" value="Transcribed_RNA"/>
</dbReference>
<keyword evidence="1" id="KW-0732">Signal</keyword>
<evidence type="ECO:0000256" key="2">
    <source>
        <dbReference type="ARBA" id="ARBA00023157"/>
    </source>
</evidence>
<dbReference type="SUPFAM" id="SSF51126">
    <property type="entry name" value="Pectin lyase-like"/>
    <property type="match status" value="3"/>
</dbReference>
<dbReference type="SMART" id="SM00710">
    <property type="entry name" value="PbH1"/>
    <property type="match status" value="11"/>
</dbReference>
<dbReference type="InterPro" id="IPR003886">
    <property type="entry name" value="NIDO_dom"/>
</dbReference>
<feature type="domain" description="EGF-like" evidence="5">
    <location>
        <begin position="1214"/>
        <end position="1253"/>
    </location>
</feature>
<feature type="domain" description="EGF-like" evidence="5">
    <location>
        <begin position="333"/>
        <end position="370"/>
    </location>
</feature>
<feature type="domain" description="EGF-like" evidence="5">
    <location>
        <begin position="1097"/>
        <end position="1136"/>
    </location>
</feature>
<feature type="disulfide bond" evidence="3">
    <location>
        <begin position="1243"/>
        <end position="1252"/>
    </location>
</feature>
<dbReference type="Gene3D" id="2.10.25.10">
    <property type="entry name" value="Laminin"/>
    <property type="match status" value="9"/>
</dbReference>
<evidence type="ECO:0000256" key="3">
    <source>
        <dbReference type="PROSITE-ProRule" id="PRU00076"/>
    </source>
</evidence>
<feature type="disulfide bond" evidence="3">
    <location>
        <begin position="1165"/>
        <end position="1174"/>
    </location>
</feature>
<feature type="disulfide bond" evidence="3">
    <location>
        <begin position="1047"/>
        <end position="1056"/>
    </location>
</feature>
<dbReference type="SMART" id="SM00181">
    <property type="entry name" value="EGF"/>
    <property type="match status" value="19"/>
</dbReference>
<dbReference type="PANTHER" id="PTHR14949:SF56">
    <property type="entry name" value="EGF-LIKE-DOMAIN, MULTIPLE 7"/>
    <property type="match status" value="1"/>
</dbReference>
<name>A0A7S1PHQ5_9EUKA</name>
<dbReference type="PANTHER" id="PTHR14949">
    <property type="entry name" value="EGF-LIKE-DOMAIN, MULTIPLE 7, 8"/>
    <property type="match status" value="1"/>
</dbReference>
<dbReference type="Gene3D" id="2.170.300.10">
    <property type="entry name" value="Tie2 ligand-binding domain superfamily"/>
    <property type="match status" value="1"/>
</dbReference>